<dbReference type="Proteomes" id="UP000004221">
    <property type="component" value="Unassembled WGS sequence"/>
</dbReference>
<feature type="transmembrane region" description="Helical" evidence="1">
    <location>
        <begin position="157"/>
        <end position="180"/>
    </location>
</feature>
<organism evidence="2 3">
    <name type="scientific">Nitrolancea hollandica Lb</name>
    <dbReference type="NCBI Taxonomy" id="1129897"/>
    <lineage>
        <taxon>Bacteria</taxon>
        <taxon>Pseudomonadati</taxon>
        <taxon>Thermomicrobiota</taxon>
        <taxon>Thermomicrobia</taxon>
        <taxon>Sphaerobacterales</taxon>
        <taxon>Sphaerobacterineae</taxon>
        <taxon>Sphaerobacteraceae</taxon>
        <taxon>Nitrolancea</taxon>
    </lineage>
</organism>
<dbReference type="AlphaFoldDB" id="I4EHU5"/>
<name>I4EHU5_9BACT</name>
<dbReference type="RefSeq" id="WP_008478299.1">
    <property type="nucleotide sequence ID" value="NZ_CAGS01000255.1"/>
</dbReference>
<evidence type="ECO:0000313" key="2">
    <source>
        <dbReference type="EMBL" id="CCF84257.1"/>
    </source>
</evidence>
<feature type="transmembrane region" description="Helical" evidence="1">
    <location>
        <begin position="6"/>
        <end position="35"/>
    </location>
</feature>
<proteinExistence type="predicted"/>
<protein>
    <submittedName>
        <fullName evidence="2">Putative transmembrane protein</fullName>
    </submittedName>
</protein>
<sequence>MSTITALALAYVISFIINLVPAFMPPTFTVLAFFLIRYHPPLLLLTIGGAAASTIGRLGLALLTQRFGRHLLSARHRENLGQLGDWLEAKPHFILFLATLVFAGITPFPSNQLFIAAGLTGIRLTPILAGFFVGRAINYTALNLLTVQAVSGFESIFVGHLTNIGAIIFEILVLISIIAFSQIDWPRLLHISPAQSRQPGDPPRTGRDRTA</sequence>
<dbReference type="EMBL" id="CAGS01000255">
    <property type="protein sequence ID" value="CCF84257.1"/>
    <property type="molecule type" value="Genomic_DNA"/>
</dbReference>
<feature type="transmembrane region" description="Helical" evidence="1">
    <location>
        <begin position="42"/>
        <end position="63"/>
    </location>
</feature>
<keyword evidence="1" id="KW-0472">Membrane</keyword>
<accession>I4EHU5</accession>
<evidence type="ECO:0000256" key="1">
    <source>
        <dbReference type="SAM" id="Phobius"/>
    </source>
</evidence>
<reference evidence="2 3" key="1">
    <citation type="journal article" date="2012" name="ISME J.">
        <title>Nitrification expanded: discovery, physiology and genomics of a nitrite-oxidizing bacterium from the phylum Chloroflexi.</title>
        <authorList>
            <person name="Sorokin D.Y."/>
            <person name="Lucker S."/>
            <person name="Vejmelkova D."/>
            <person name="Kostrikina N.A."/>
            <person name="Kleerebezem R."/>
            <person name="Rijpstra W.I."/>
            <person name="Damste J.S."/>
            <person name="Le Paslier D."/>
            <person name="Muyzer G."/>
            <person name="Wagner M."/>
            <person name="van Loosdrecht M.C."/>
            <person name="Daims H."/>
        </authorList>
    </citation>
    <scope>NUCLEOTIDE SEQUENCE [LARGE SCALE GENOMIC DNA]</scope>
    <source>
        <strain evidence="3">none</strain>
    </source>
</reference>
<keyword evidence="1 2" id="KW-0812">Transmembrane</keyword>
<feature type="transmembrane region" description="Helical" evidence="1">
    <location>
        <begin position="89"/>
        <end position="106"/>
    </location>
</feature>
<evidence type="ECO:0000313" key="3">
    <source>
        <dbReference type="Proteomes" id="UP000004221"/>
    </source>
</evidence>
<keyword evidence="3" id="KW-1185">Reference proteome</keyword>
<keyword evidence="1" id="KW-1133">Transmembrane helix</keyword>
<dbReference type="OrthoDB" id="7408618at2"/>
<gene>
    <name evidence="2" type="ORF">NITHO_3280004</name>
</gene>
<comment type="caution">
    <text evidence="2">The sequence shown here is derived from an EMBL/GenBank/DDBJ whole genome shotgun (WGS) entry which is preliminary data.</text>
</comment>